<proteinExistence type="predicted"/>
<dbReference type="AlphaFoldDB" id="A0A6I8V5Q0"/>
<dbReference type="PROSITE" id="PS50105">
    <property type="entry name" value="SAM_DOMAIN"/>
    <property type="match status" value="1"/>
</dbReference>
<evidence type="ECO:0000256" key="4">
    <source>
        <dbReference type="ARBA" id="ARBA00073398"/>
    </source>
</evidence>
<reference evidence="6" key="1">
    <citation type="submission" date="2024-06" db="UniProtKB">
        <authorList>
            <consortium name="RefSeq"/>
        </authorList>
    </citation>
    <scope>NUCLEOTIDE SEQUENCE [LARGE SCALE GENOMIC DNA]</scope>
    <source>
        <strain evidence="6">MV2-25</strain>
    </source>
</reference>
<gene>
    <name evidence="7" type="primary">LOC13036449</name>
</gene>
<evidence type="ECO:0000259" key="5">
    <source>
        <dbReference type="PROSITE" id="PS50105"/>
    </source>
</evidence>
<evidence type="ECO:0000256" key="2">
    <source>
        <dbReference type="ARBA" id="ARBA00022490"/>
    </source>
</evidence>
<dbReference type="GeneID" id="13036449"/>
<evidence type="ECO:0000256" key="3">
    <source>
        <dbReference type="ARBA" id="ARBA00065890"/>
    </source>
</evidence>
<dbReference type="InterPro" id="IPR013761">
    <property type="entry name" value="SAM/pointed_sf"/>
</dbReference>
<dbReference type="InParanoid" id="A0A6I8V5Q0"/>
<dbReference type="RefSeq" id="XP_003736527.1">
    <property type="nucleotide sequence ID" value="XM_003736479.3"/>
</dbReference>
<dbReference type="SMART" id="SM00454">
    <property type="entry name" value="SAM"/>
    <property type="match status" value="1"/>
</dbReference>
<dbReference type="GO" id="GO:0005737">
    <property type="term" value="C:cytoplasm"/>
    <property type="evidence" value="ECO:0007669"/>
    <property type="project" value="UniProtKB-SubCell"/>
</dbReference>
<dbReference type="KEGG" id="dpo:13036449"/>
<reference evidence="7" key="2">
    <citation type="submission" date="2025-08" db="UniProtKB">
        <authorList>
            <consortium name="RefSeq"/>
        </authorList>
    </citation>
    <scope>IDENTIFICATION</scope>
    <source>
        <strain evidence="7">MV-25-SWS-2005</strain>
        <tissue evidence="7">Whole body</tissue>
    </source>
</reference>
<dbReference type="SUPFAM" id="SSF47769">
    <property type="entry name" value="SAM/Pointed domain"/>
    <property type="match status" value="1"/>
</dbReference>
<dbReference type="OMA" id="PHQNFEE"/>
<evidence type="ECO:0000256" key="1">
    <source>
        <dbReference type="ARBA" id="ARBA00004496"/>
    </source>
</evidence>
<dbReference type="FunFam" id="1.10.150.50:FF:000055">
    <property type="entry name" value="Sterile alpha motif domain containing 5"/>
    <property type="match status" value="1"/>
</dbReference>
<dbReference type="InterPro" id="IPR001660">
    <property type="entry name" value="SAM"/>
</dbReference>
<feature type="domain" description="SAM" evidence="5">
    <location>
        <begin position="2"/>
        <end position="66"/>
    </location>
</feature>
<accession>A0A6I8V5Q0</accession>
<dbReference type="InterPro" id="IPR051725">
    <property type="entry name" value="SAM-SH3_domain_protein"/>
</dbReference>
<evidence type="ECO:0000313" key="6">
    <source>
        <dbReference type="Proteomes" id="UP000001819"/>
    </source>
</evidence>
<evidence type="ECO:0000313" key="7">
    <source>
        <dbReference type="RefSeq" id="XP_003736527.1"/>
    </source>
</evidence>
<comment type="subcellular location">
    <subcellularLocation>
        <location evidence="1">Cytoplasm</location>
    </subcellularLocation>
</comment>
<dbReference type="PANTHER" id="PTHR12301">
    <property type="entry name" value="SAM-DOMAIN, SH3 AND NUCLEAR LOCALIZATION SIGNALS PROTEIN RELATED"/>
    <property type="match status" value="1"/>
</dbReference>
<dbReference type="Gene3D" id="1.10.150.50">
    <property type="entry name" value="Transcription Factor, Ets-1"/>
    <property type="match status" value="1"/>
</dbReference>
<dbReference type="PANTHER" id="PTHR12301:SF8">
    <property type="entry name" value="STERILE ALPHA MOTIF DOMAIN-CONTAINING PROTEIN 5"/>
    <property type="match status" value="1"/>
</dbReference>
<keyword evidence="2" id="KW-0963">Cytoplasm</keyword>
<dbReference type="Proteomes" id="UP000001819">
    <property type="component" value="Chromosome 2"/>
</dbReference>
<sequence length="379" mass="42538">MPNHNIVCEWLRTIGLAQYGESFLENGYDELEICKQIGEIDLDAIGVDNLSHRGKLLKSVRMLREKGAAIVYVLINDPKALSNSNEILASDCDTPVTMKELEAVMKRHLEADGIRLTAHPYSTPEGKRGYLEGLAAHYSKQINMPYEDVLDAIEQVRLSKWKERHVRISTGHTLTRRLAGVPGSSSSGGGLVSSSVMPTSHSQPLYVPGKYLPSSCLSNREENEIYSYTQNDLANRMARNAIDSKSALNLNGMQHSYPGARTNFFYDFSATEGRNKNKQRRTVFARFLQGLRQSGDELNATEGMQLKTNERLRACSTMKRPEPHQDFEKTIQRLKTQKAAQKKPASAPMDIACHERNKEVALAHAHVNEMPLNNYTKHP</sequence>
<organism evidence="6 7">
    <name type="scientific">Drosophila pseudoobscura pseudoobscura</name>
    <name type="common">Fruit fly</name>
    <dbReference type="NCBI Taxonomy" id="46245"/>
    <lineage>
        <taxon>Eukaryota</taxon>
        <taxon>Metazoa</taxon>
        <taxon>Ecdysozoa</taxon>
        <taxon>Arthropoda</taxon>
        <taxon>Hexapoda</taxon>
        <taxon>Insecta</taxon>
        <taxon>Pterygota</taxon>
        <taxon>Neoptera</taxon>
        <taxon>Endopterygota</taxon>
        <taxon>Diptera</taxon>
        <taxon>Brachycera</taxon>
        <taxon>Muscomorpha</taxon>
        <taxon>Ephydroidea</taxon>
        <taxon>Drosophilidae</taxon>
        <taxon>Drosophila</taxon>
        <taxon>Sophophora</taxon>
    </lineage>
</organism>
<protein>
    <recommendedName>
        <fullName evidence="4">Sterile alpha motif domain-containing protein 5</fullName>
    </recommendedName>
</protein>
<dbReference type="Pfam" id="PF00536">
    <property type="entry name" value="SAM_1"/>
    <property type="match status" value="1"/>
</dbReference>
<dbReference type="Pfam" id="PF26285">
    <property type="entry name" value="SASH1_Homeodomain"/>
    <property type="match status" value="1"/>
</dbReference>
<dbReference type="InterPro" id="IPR058666">
    <property type="entry name" value="SASH1/NUB1_homeodomain"/>
</dbReference>
<comment type="subunit">
    <text evidence="3">Interacts promiscuously (via SAM domain) with EPHA5, EPHA6, EPHA7, EPHA8, EPHB1, EPHB2, EPHB3 and EPHB4 (via SAM domain) (in vitro).</text>
</comment>
<name>A0A6I8V5Q0_DROPS</name>
<keyword evidence="6" id="KW-1185">Reference proteome</keyword>